<keyword evidence="3" id="KW-1185">Reference proteome</keyword>
<dbReference type="Proteomes" id="UP001596492">
    <property type="component" value="Unassembled WGS sequence"/>
</dbReference>
<organism evidence="2 3">
    <name type="scientific">Hirschia litorea</name>
    <dbReference type="NCBI Taxonomy" id="1199156"/>
    <lineage>
        <taxon>Bacteria</taxon>
        <taxon>Pseudomonadati</taxon>
        <taxon>Pseudomonadota</taxon>
        <taxon>Alphaproteobacteria</taxon>
        <taxon>Hyphomonadales</taxon>
        <taxon>Hyphomonadaceae</taxon>
        <taxon>Hirschia</taxon>
    </lineage>
</organism>
<comment type="caution">
    <text evidence="2">The sequence shown here is derived from an EMBL/GenBank/DDBJ whole genome shotgun (WGS) entry which is preliminary data.</text>
</comment>
<dbReference type="RefSeq" id="WP_382166983.1">
    <property type="nucleotide sequence ID" value="NZ_JBHTBR010000005.1"/>
</dbReference>
<evidence type="ECO:0000256" key="1">
    <source>
        <dbReference type="SAM" id="MobiDB-lite"/>
    </source>
</evidence>
<sequence length="120" mass="13677">MGIWNLLKLGSKKPPEPIEEAPPEPEEHRVTDRESTYRDSRIFYHAGDSDPCIINDVSATGIRVSCQRARSFPEQVRIMWGGEKRLCNVVWVDGIVAGLEFVQRRPADDIPQEELEDAQM</sequence>
<feature type="region of interest" description="Disordered" evidence="1">
    <location>
        <begin position="9"/>
        <end position="35"/>
    </location>
</feature>
<gene>
    <name evidence="2" type="ORF">ACFQS8_08965</name>
</gene>
<feature type="compositionally biased region" description="Basic and acidic residues" evidence="1">
    <location>
        <begin position="25"/>
        <end position="35"/>
    </location>
</feature>
<accession>A0ABW2IL67</accession>
<proteinExistence type="predicted"/>
<dbReference type="SUPFAM" id="SSF141371">
    <property type="entry name" value="PilZ domain-like"/>
    <property type="match status" value="1"/>
</dbReference>
<name>A0ABW2IL67_9PROT</name>
<reference evidence="3" key="1">
    <citation type="journal article" date="2019" name="Int. J. Syst. Evol. Microbiol.">
        <title>The Global Catalogue of Microorganisms (GCM) 10K type strain sequencing project: providing services to taxonomists for standard genome sequencing and annotation.</title>
        <authorList>
            <consortium name="The Broad Institute Genomics Platform"/>
            <consortium name="The Broad Institute Genome Sequencing Center for Infectious Disease"/>
            <person name="Wu L."/>
            <person name="Ma J."/>
        </authorList>
    </citation>
    <scope>NUCLEOTIDE SEQUENCE [LARGE SCALE GENOMIC DNA]</scope>
    <source>
        <strain evidence="3">CCUG 51308</strain>
    </source>
</reference>
<evidence type="ECO:0008006" key="4">
    <source>
        <dbReference type="Google" id="ProtNLM"/>
    </source>
</evidence>
<dbReference type="EMBL" id="JBHTBR010000005">
    <property type="protein sequence ID" value="MFC7291742.1"/>
    <property type="molecule type" value="Genomic_DNA"/>
</dbReference>
<protein>
    <recommendedName>
        <fullName evidence="4">PilZ domain-containing protein</fullName>
    </recommendedName>
</protein>
<evidence type="ECO:0000313" key="2">
    <source>
        <dbReference type="EMBL" id="MFC7291742.1"/>
    </source>
</evidence>
<evidence type="ECO:0000313" key="3">
    <source>
        <dbReference type="Proteomes" id="UP001596492"/>
    </source>
</evidence>